<evidence type="ECO:0000259" key="2">
    <source>
        <dbReference type="SMART" id="SM00014"/>
    </source>
</evidence>
<feature type="transmembrane region" description="Helical" evidence="1">
    <location>
        <begin position="25"/>
        <end position="48"/>
    </location>
</feature>
<gene>
    <name evidence="3" type="ORF">DFO77_11931</name>
</gene>
<sequence>METLIQLDQELLLYLNSFTSPLFDAVFWLITSKTIWVPMYVMILYAIFKSQGIKGFVTIVFLGLMVLLCDQISTNIFKEGFERFRPSHEPALEGLVDLINGKKGGKYGFVSSHATNSFGLAVFSLLLFRFRWYTVFILFWAALNSYSRIYMGVHYPGDILGGLVLGSVIGWFVYWMYRKVASRFLLIPDSITPTAGRREFSLSNVRLVVFTGLITIVLILLSGKIILPLTV</sequence>
<dbReference type="STRING" id="1168289.GCA_000259075_00697"/>
<dbReference type="Pfam" id="PF01569">
    <property type="entry name" value="PAP2"/>
    <property type="match status" value="1"/>
</dbReference>
<dbReference type="PANTHER" id="PTHR14969:SF13">
    <property type="entry name" value="AT30094P"/>
    <property type="match status" value="1"/>
</dbReference>
<evidence type="ECO:0000313" key="3">
    <source>
        <dbReference type="EMBL" id="RCW31065.1"/>
    </source>
</evidence>
<dbReference type="InterPro" id="IPR036938">
    <property type="entry name" value="PAP2/HPO_sf"/>
</dbReference>
<accession>A0A2T0XPU6</accession>
<dbReference type="OrthoDB" id="9789113at2"/>
<feature type="domain" description="Phosphatidic acid phosphatase type 2/haloperoxidase" evidence="2">
    <location>
        <begin position="58"/>
        <end position="174"/>
    </location>
</feature>
<dbReference type="EMBL" id="QPIZ01000019">
    <property type="protein sequence ID" value="RCW31065.1"/>
    <property type="molecule type" value="Genomic_DNA"/>
</dbReference>
<evidence type="ECO:0000256" key="1">
    <source>
        <dbReference type="SAM" id="Phobius"/>
    </source>
</evidence>
<name>A0A2T0XPU6_9BACT</name>
<dbReference type="PANTHER" id="PTHR14969">
    <property type="entry name" value="SPHINGOSINE-1-PHOSPHATE PHOSPHOHYDROLASE"/>
    <property type="match status" value="1"/>
</dbReference>
<proteinExistence type="predicted"/>
<keyword evidence="1" id="KW-0812">Transmembrane</keyword>
<dbReference type="RefSeq" id="WP_106152328.1">
    <property type="nucleotide sequence ID" value="NZ_PVTS01000004.1"/>
</dbReference>
<dbReference type="AlphaFoldDB" id="A0A2T0XPU6"/>
<dbReference type="SMART" id="SM00014">
    <property type="entry name" value="acidPPc"/>
    <property type="match status" value="1"/>
</dbReference>
<dbReference type="Gene3D" id="1.20.144.10">
    <property type="entry name" value="Phosphatidic acid phosphatase type 2/haloperoxidase"/>
    <property type="match status" value="2"/>
</dbReference>
<dbReference type="InterPro" id="IPR000326">
    <property type="entry name" value="PAP2/HPO"/>
</dbReference>
<feature type="transmembrane region" description="Helical" evidence="1">
    <location>
        <begin position="55"/>
        <end position="77"/>
    </location>
</feature>
<protein>
    <submittedName>
        <fullName evidence="3">Undecaprenyl-diphosphatase</fullName>
    </submittedName>
</protein>
<feature type="transmembrane region" description="Helical" evidence="1">
    <location>
        <begin position="207"/>
        <end position="227"/>
    </location>
</feature>
<keyword evidence="1" id="KW-1133">Transmembrane helix</keyword>
<keyword evidence="1" id="KW-0472">Membrane</keyword>
<comment type="caution">
    <text evidence="3">The sequence shown here is derived from an EMBL/GenBank/DDBJ whole genome shotgun (WGS) entry which is preliminary data.</text>
</comment>
<organism evidence="3 4">
    <name type="scientific">Marinilabilia salmonicolor</name>
    <dbReference type="NCBI Taxonomy" id="989"/>
    <lineage>
        <taxon>Bacteria</taxon>
        <taxon>Pseudomonadati</taxon>
        <taxon>Bacteroidota</taxon>
        <taxon>Bacteroidia</taxon>
        <taxon>Marinilabiliales</taxon>
        <taxon>Marinilabiliaceae</taxon>
        <taxon>Marinilabilia</taxon>
    </lineage>
</organism>
<dbReference type="CDD" id="cd03395">
    <property type="entry name" value="PAP2_like_4"/>
    <property type="match status" value="1"/>
</dbReference>
<keyword evidence="4" id="KW-1185">Reference proteome</keyword>
<dbReference type="Proteomes" id="UP000252733">
    <property type="component" value="Unassembled WGS sequence"/>
</dbReference>
<dbReference type="SUPFAM" id="SSF48317">
    <property type="entry name" value="Acid phosphatase/Vanadium-dependent haloperoxidase"/>
    <property type="match status" value="1"/>
</dbReference>
<reference evidence="3 4" key="1">
    <citation type="submission" date="2018-07" db="EMBL/GenBank/DDBJ databases">
        <title>Freshwater and sediment microbial communities from various areas in North America, analyzing microbe dynamics in response to fracking.</title>
        <authorList>
            <person name="Lamendella R."/>
        </authorList>
    </citation>
    <scope>NUCLEOTIDE SEQUENCE [LARGE SCALE GENOMIC DNA]</scope>
    <source>
        <strain evidence="3 4">160A</strain>
    </source>
</reference>
<feature type="transmembrane region" description="Helical" evidence="1">
    <location>
        <begin position="159"/>
        <end position="177"/>
    </location>
</feature>
<evidence type="ECO:0000313" key="4">
    <source>
        <dbReference type="Proteomes" id="UP000252733"/>
    </source>
</evidence>